<comment type="similarity">
    <text evidence="2">Belongs to the GSP F family.</text>
</comment>
<dbReference type="InterPro" id="IPR018076">
    <property type="entry name" value="T2SS_GspF_dom"/>
</dbReference>
<gene>
    <name evidence="10" type="ORF">A2365_02700</name>
</gene>
<dbReference type="EMBL" id="MHMM01000012">
    <property type="protein sequence ID" value="OGZ26989.1"/>
    <property type="molecule type" value="Genomic_DNA"/>
</dbReference>
<keyword evidence="7 8" id="KW-0472">Membrane</keyword>
<dbReference type="InterPro" id="IPR042094">
    <property type="entry name" value="T2SS_GspF_sf"/>
</dbReference>
<reference evidence="10 11" key="1">
    <citation type="journal article" date="2016" name="Nat. Commun.">
        <title>Thousands of microbial genomes shed light on interconnected biogeochemical processes in an aquifer system.</title>
        <authorList>
            <person name="Anantharaman K."/>
            <person name="Brown C.T."/>
            <person name="Hug L.A."/>
            <person name="Sharon I."/>
            <person name="Castelle C.J."/>
            <person name="Probst A.J."/>
            <person name="Thomas B.C."/>
            <person name="Singh A."/>
            <person name="Wilkins M.J."/>
            <person name="Karaoz U."/>
            <person name="Brodie E.L."/>
            <person name="Williams K.H."/>
            <person name="Hubbard S.S."/>
            <person name="Banfield J.F."/>
        </authorList>
    </citation>
    <scope>NUCLEOTIDE SEQUENCE [LARGE SCALE GENOMIC DNA]</scope>
</reference>
<evidence type="ECO:0000256" key="2">
    <source>
        <dbReference type="ARBA" id="ARBA00005745"/>
    </source>
</evidence>
<dbReference type="Pfam" id="PF00482">
    <property type="entry name" value="T2SSF"/>
    <property type="match status" value="2"/>
</dbReference>
<keyword evidence="6 8" id="KW-1133">Transmembrane helix</keyword>
<comment type="caution">
    <text evidence="10">The sequence shown here is derived from an EMBL/GenBank/DDBJ whole genome shotgun (WGS) entry which is preliminary data.</text>
</comment>
<keyword evidence="5 8" id="KW-0812">Transmembrane</keyword>
<keyword evidence="3" id="KW-1003">Cell membrane</keyword>
<dbReference type="PANTHER" id="PTHR30012:SF0">
    <property type="entry name" value="TYPE II SECRETION SYSTEM PROTEIN F-RELATED"/>
    <property type="match status" value="1"/>
</dbReference>
<feature type="transmembrane region" description="Helical" evidence="8">
    <location>
        <begin position="375"/>
        <end position="396"/>
    </location>
</feature>
<feature type="transmembrane region" description="Helical" evidence="8">
    <location>
        <begin position="210"/>
        <end position="236"/>
    </location>
</feature>
<evidence type="ECO:0000256" key="7">
    <source>
        <dbReference type="ARBA" id="ARBA00023136"/>
    </source>
</evidence>
<dbReference type="STRING" id="1801677.A2365_02700"/>
<dbReference type="AlphaFoldDB" id="A0A1G2EMJ8"/>
<evidence type="ECO:0000313" key="10">
    <source>
        <dbReference type="EMBL" id="OGZ26989.1"/>
    </source>
</evidence>
<sequence length="402" mass="44702">MKFYFEAKNLEGSSKTGIAEAENKYELARTMKQEGYTIVRADPIKPPRSFNFSLPFLGGVPLVSKLMFIRNLRVMVAAGVSLPRSLSILSEQIKSKRMKRVMLQMKDHIVQGKSFSDSLALYPDVFSDLFVSMVKVGEETGTLEDVLNVLSAHMEKDHQLRSRVKSAMIYPSVILGAMIIIGIVMMIFVIPKLAQVFSDLNTELPATTRFIISTGNFMASFWYLIPIFIILLAAAFRTFIKTKFGKAVFDAFLLVFPGISGIVRKTNSAYTVRTLSSLISAGVPIVRSLEIVSSSVSNEYYKRAVIEISEKVRKGEKLSEAIAVHKDIYPPLVIQMVEVGAETGETAEILKKLAEFYEEEVSNATKNLSTIIEPILMLIIGAAVAFFAISMIQPIYGMMETL</sequence>
<evidence type="ECO:0000256" key="8">
    <source>
        <dbReference type="SAM" id="Phobius"/>
    </source>
</evidence>
<feature type="transmembrane region" description="Helical" evidence="8">
    <location>
        <begin position="168"/>
        <end position="190"/>
    </location>
</feature>
<dbReference type="PRINTS" id="PR00812">
    <property type="entry name" value="BCTERIALGSPF"/>
</dbReference>
<dbReference type="InterPro" id="IPR003004">
    <property type="entry name" value="GspF/PilC"/>
</dbReference>
<dbReference type="FunFam" id="1.20.81.30:FF:000001">
    <property type="entry name" value="Type II secretion system protein F"/>
    <property type="match status" value="2"/>
</dbReference>
<name>A0A1G2EMJ8_9BACT</name>
<dbReference type="PANTHER" id="PTHR30012">
    <property type="entry name" value="GENERAL SECRETION PATHWAY PROTEIN"/>
    <property type="match status" value="1"/>
</dbReference>
<evidence type="ECO:0000256" key="6">
    <source>
        <dbReference type="ARBA" id="ARBA00022989"/>
    </source>
</evidence>
<dbReference type="Proteomes" id="UP000177740">
    <property type="component" value="Unassembled WGS sequence"/>
</dbReference>
<dbReference type="Gene3D" id="1.20.81.30">
    <property type="entry name" value="Type II secretion system (T2SS), domain F"/>
    <property type="match status" value="2"/>
</dbReference>
<proteinExistence type="inferred from homology"/>
<protein>
    <recommendedName>
        <fullName evidence="9">Type II secretion system protein GspF domain-containing protein</fullName>
    </recommendedName>
</protein>
<accession>A0A1G2EMJ8</accession>
<keyword evidence="4" id="KW-0997">Cell inner membrane</keyword>
<evidence type="ECO:0000256" key="5">
    <source>
        <dbReference type="ARBA" id="ARBA00022692"/>
    </source>
</evidence>
<evidence type="ECO:0000256" key="3">
    <source>
        <dbReference type="ARBA" id="ARBA00022475"/>
    </source>
</evidence>
<evidence type="ECO:0000259" key="9">
    <source>
        <dbReference type="Pfam" id="PF00482"/>
    </source>
</evidence>
<feature type="domain" description="Type II secretion system protein GspF" evidence="9">
    <location>
        <begin position="272"/>
        <end position="394"/>
    </location>
</feature>
<organism evidence="10 11">
    <name type="scientific">Candidatus Nealsonbacteria bacterium RIFOXYB1_FULL_40_15</name>
    <dbReference type="NCBI Taxonomy" id="1801677"/>
    <lineage>
        <taxon>Bacteria</taxon>
        <taxon>Candidatus Nealsoniibacteriota</taxon>
    </lineage>
</organism>
<evidence type="ECO:0000256" key="1">
    <source>
        <dbReference type="ARBA" id="ARBA00004429"/>
    </source>
</evidence>
<evidence type="ECO:0000313" key="11">
    <source>
        <dbReference type="Proteomes" id="UP000177740"/>
    </source>
</evidence>
<feature type="domain" description="Type II secretion system protein GspF" evidence="9">
    <location>
        <begin position="68"/>
        <end position="191"/>
    </location>
</feature>
<evidence type="ECO:0000256" key="4">
    <source>
        <dbReference type="ARBA" id="ARBA00022519"/>
    </source>
</evidence>
<comment type="subcellular location">
    <subcellularLocation>
        <location evidence="1">Cell inner membrane</location>
        <topology evidence="1">Multi-pass membrane protein</topology>
    </subcellularLocation>
</comment>
<dbReference type="GO" id="GO:0005886">
    <property type="term" value="C:plasma membrane"/>
    <property type="evidence" value="ECO:0007669"/>
    <property type="project" value="UniProtKB-SubCell"/>
</dbReference>